<accession>A0A1T4JZM5</accession>
<dbReference type="Proteomes" id="UP000196365">
    <property type="component" value="Unassembled WGS sequence"/>
</dbReference>
<protein>
    <recommendedName>
        <fullName evidence="5">Membrane fusion protein</fullName>
    </recommendedName>
</protein>
<keyword evidence="1" id="KW-0175">Coiled coil</keyword>
<organism evidence="3 4">
    <name type="scientific">Garciella nitratireducens DSM 15102</name>
    <dbReference type="NCBI Taxonomy" id="1121911"/>
    <lineage>
        <taxon>Bacteria</taxon>
        <taxon>Bacillati</taxon>
        <taxon>Bacillota</taxon>
        <taxon>Clostridia</taxon>
        <taxon>Eubacteriales</taxon>
        <taxon>Eubacteriaceae</taxon>
        <taxon>Garciella</taxon>
    </lineage>
</organism>
<proteinExistence type="predicted"/>
<keyword evidence="2" id="KW-0812">Transmembrane</keyword>
<feature type="transmembrane region" description="Helical" evidence="2">
    <location>
        <begin position="12"/>
        <end position="29"/>
    </location>
</feature>
<dbReference type="AlphaFoldDB" id="A0A1T4JZM5"/>
<evidence type="ECO:0008006" key="5">
    <source>
        <dbReference type="Google" id="ProtNLM"/>
    </source>
</evidence>
<sequence>MTSKKKKLFIRFLFFFIIIIFISFIFMIIKSMSSKTIEIKESFINQEIFTKAFVIHQEDIVYLNGVRDLHLKIKEGDKLAVDTVIGNFEDIQINNQEGRDLEIINEKLGKGMHQQNGLFDKDLEKINKQLIDIEFKIKKENAKNKIEKLKKEKENLQDKKQIIETSFRYTFTDNESLNKIKNKLQNDFKPIEGQITPRKLGIHYSSYIFFQQDGFENLLHKDLLGKITPQYFNQVERYMDKEKNLIKEDKNIFKFIDGSEIYLVIKVPQNSFVSMEEKLAKTKKIVNSQWKKSGQTNFYSYIENRRDILEKFPKITLKWDNNSIIGYILDSNKNHDNKEKILTIKVETKNHKLIGKRQNNIYVYDKQYQGFIIPKKSIIRENGKEGVILLKENNKEQFIEINIKSELEDVAILEPGENKKLKNGIRILANP</sequence>
<evidence type="ECO:0000256" key="2">
    <source>
        <dbReference type="SAM" id="Phobius"/>
    </source>
</evidence>
<feature type="coiled-coil region" evidence="1">
    <location>
        <begin position="123"/>
        <end position="166"/>
    </location>
</feature>
<evidence type="ECO:0000313" key="4">
    <source>
        <dbReference type="Proteomes" id="UP000196365"/>
    </source>
</evidence>
<evidence type="ECO:0000313" key="3">
    <source>
        <dbReference type="EMBL" id="SJZ35676.1"/>
    </source>
</evidence>
<keyword evidence="2" id="KW-1133">Transmembrane helix</keyword>
<keyword evidence="2" id="KW-0472">Membrane</keyword>
<name>A0A1T4JZM5_9FIRM</name>
<dbReference type="OrthoDB" id="1762443at2"/>
<keyword evidence="4" id="KW-1185">Reference proteome</keyword>
<dbReference type="RefSeq" id="WP_087677690.1">
    <property type="nucleotide sequence ID" value="NZ_FUWV01000001.1"/>
</dbReference>
<dbReference type="EMBL" id="FUWV01000001">
    <property type="protein sequence ID" value="SJZ35676.1"/>
    <property type="molecule type" value="Genomic_DNA"/>
</dbReference>
<reference evidence="3 4" key="1">
    <citation type="submission" date="2017-02" db="EMBL/GenBank/DDBJ databases">
        <authorList>
            <person name="Peterson S.W."/>
        </authorList>
    </citation>
    <scope>NUCLEOTIDE SEQUENCE [LARGE SCALE GENOMIC DNA]</scope>
    <source>
        <strain evidence="3 4">DSM 15102</strain>
    </source>
</reference>
<gene>
    <name evidence="3" type="ORF">SAMN02745973_00247</name>
</gene>
<evidence type="ECO:0000256" key="1">
    <source>
        <dbReference type="SAM" id="Coils"/>
    </source>
</evidence>